<protein>
    <submittedName>
        <fullName evidence="1">Uncharacterized protein</fullName>
    </submittedName>
</protein>
<gene>
    <name evidence="1" type="ORF">LX92_04157</name>
</gene>
<accession>A0A316E8U1</accession>
<comment type="caution">
    <text evidence="1">The sequence shown here is derived from an EMBL/GenBank/DDBJ whole genome shotgun (WGS) entry which is preliminary data.</text>
</comment>
<evidence type="ECO:0000313" key="1">
    <source>
        <dbReference type="EMBL" id="PWK19310.1"/>
    </source>
</evidence>
<dbReference type="Proteomes" id="UP000245667">
    <property type="component" value="Unassembled WGS sequence"/>
</dbReference>
<name>A0A316E8U1_9FLAO</name>
<dbReference type="EMBL" id="QGGQ01000015">
    <property type="protein sequence ID" value="PWK19310.1"/>
    <property type="molecule type" value="Genomic_DNA"/>
</dbReference>
<dbReference type="AlphaFoldDB" id="A0A316E8U1"/>
<organism evidence="1 2">
    <name type="scientific">Maribacter polysiphoniae</name>
    <dbReference type="NCBI Taxonomy" id="429344"/>
    <lineage>
        <taxon>Bacteria</taxon>
        <taxon>Pseudomonadati</taxon>
        <taxon>Bacteroidota</taxon>
        <taxon>Flavobacteriia</taxon>
        <taxon>Flavobacteriales</taxon>
        <taxon>Flavobacteriaceae</taxon>
        <taxon>Maribacter</taxon>
    </lineage>
</organism>
<reference evidence="1 2" key="1">
    <citation type="submission" date="2018-05" db="EMBL/GenBank/DDBJ databases">
        <title>Genomic Encyclopedia of Archaeal and Bacterial Type Strains, Phase II (KMG-II): from individual species to whole genera.</title>
        <authorList>
            <person name="Goeker M."/>
        </authorList>
    </citation>
    <scope>NUCLEOTIDE SEQUENCE [LARGE SCALE GENOMIC DNA]</scope>
    <source>
        <strain evidence="1 2">DSM 23514</strain>
    </source>
</reference>
<proteinExistence type="predicted"/>
<evidence type="ECO:0000313" key="2">
    <source>
        <dbReference type="Proteomes" id="UP000245667"/>
    </source>
</evidence>
<sequence length="67" mass="8019">MNNLPFPLILGLREKLNNKKTHDKIMGFFILWILFSYLNSEVKCNFTEGYFCWVICKENWESAKKTI</sequence>